<feature type="domain" description="DUF58" evidence="1">
    <location>
        <begin position="63"/>
        <end position="282"/>
    </location>
</feature>
<reference evidence="2 3" key="1">
    <citation type="submission" date="2019-08" db="EMBL/GenBank/DDBJ databases">
        <title>Parahaliea maris sp. nov., isolated from the surface seawater.</title>
        <authorList>
            <person name="Liu Y."/>
        </authorList>
    </citation>
    <scope>NUCLEOTIDE SEQUENCE [LARGE SCALE GENOMIC DNA]</scope>
    <source>
        <strain evidence="2 3">S2-26</strain>
    </source>
</reference>
<dbReference type="EMBL" id="VRYZ01000009">
    <property type="protein sequence ID" value="TXS89339.1"/>
    <property type="molecule type" value="Genomic_DNA"/>
</dbReference>
<dbReference type="Proteomes" id="UP000321933">
    <property type="component" value="Unassembled WGS sequence"/>
</dbReference>
<dbReference type="PANTHER" id="PTHR33608:SF12">
    <property type="entry name" value="DUF58 DOMAIN-CONTAINING PROTEIN"/>
    <property type="match status" value="1"/>
</dbReference>
<name>A0A5C8ZP25_9GAMM</name>
<comment type="caution">
    <text evidence="2">The sequence shown here is derived from an EMBL/GenBank/DDBJ whole genome shotgun (WGS) entry which is preliminary data.</text>
</comment>
<dbReference type="Pfam" id="PF01882">
    <property type="entry name" value="DUF58"/>
    <property type="match status" value="1"/>
</dbReference>
<evidence type="ECO:0000259" key="1">
    <source>
        <dbReference type="Pfam" id="PF01882"/>
    </source>
</evidence>
<protein>
    <submittedName>
        <fullName evidence="2">DUF58 domain-containing protein</fullName>
    </submittedName>
</protein>
<dbReference type="PANTHER" id="PTHR33608">
    <property type="entry name" value="BLL2464 PROTEIN"/>
    <property type="match status" value="1"/>
</dbReference>
<keyword evidence="3" id="KW-1185">Reference proteome</keyword>
<proteinExistence type="predicted"/>
<gene>
    <name evidence="2" type="ORF">FVW59_17630</name>
</gene>
<evidence type="ECO:0000313" key="3">
    <source>
        <dbReference type="Proteomes" id="UP000321933"/>
    </source>
</evidence>
<organism evidence="2 3">
    <name type="scientific">Parahaliea aestuarii</name>
    <dbReference type="NCBI Taxonomy" id="1852021"/>
    <lineage>
        <taxon>Bacteria</taxon>
        <taxon>Pseudomonadati</taxon>
        <taxon>Pseudomonadota</taxon>
        <taxon>Gammaproteobacteria</taxon>
        <taxon>Cellvibrionales</taxon>
        <taxon>Halieaceae</taxon>
        <taxon>Parahaliea</taxon>
    </lineage>
</organism>
<accession>A0A5C8ZP25</accession>
<dbReference type="AlphaFoldDB" id="A0A5C8ZP25"/>
<sequence>MARPQRKARDDGKVPGAYTRLQDLVNMRHRARGFSFLPRQPVHSLLAGRHTSRLRGRGLNFEEIRRYQPGDDIRQIDWKVTARTRRTHSRVFTEERERVTLLLVDQRIGMFFGSRKRMKSVTAAEAAALAAWRVLEQQDRVGALIFNDSELIEVRPQRSSSAVMRILQHIVEQNHALDLQSGIRGNPGMFNEALRRCDRLAKHDALVCIISDGAGQDEESRHLLTRIAHRNDVLFGFVHDPLEADLPAAGPLVFEDAGAQLEVDTSQSRLRDRYREDFEATRASGRHFLLHRETPVIPLSTAEDVAEQIRRRLGGVRRR</sequence>
<dbReference type="OrthoDB" id="9776116at2"/>
<evidence type="ECO:0000313" key="2">
    <source>
        <dbReference type="EMBL" id="TXS89339.1"/>
    </source>
</evidence>
<dbReference type="RefSeq" id="WP_148065701.1">
    <property type="nucleotide sequence ID" value="NZ_VRYZ01000009.1"/>
</dbReference>
<dbReference type="InterPro" id="IPR002881">
    <property type="entry name" value="DUF58"/>
</dbReference>